<evidence type="ECO:0000313" key="2">
    <source>
        <dbReference type="Proteomes" id="UP000231086"/>
    </source>
</evidence>
<dbReference type="EMBL" id="PFEA01000053">
    <property type="protein sequence ID" value="PJE59609.1"/>
    <property type="molecule type" value="Genomic_DNA"/>
</dbReference>
<dbReference type="Proteomes" id="UP000231086">
    <property type="component" value="Unassembled WGS sequence"/>
</dbReference>
<dbReference type="Pfam" id="PF18924">
    <property type="entry name" value="DUF5674"/>
    <property type="match status" value="1"/>
</dbReference>
<accession>A0A2M8KI67</accession>
<evidence type="ECO:0000313" key="1">
    <source>
        <dbReference type="EMBL" id="PJE59609.1"/>
    </source>
</evidence>
<proteinExistence type="predicted"/>
<sequence length="115" mass="12953">MEIEIIKKPISRDELQKIAKEQFGDLVKVVVDVRQQIMAVGGELHADGETALMEKENSQREDTWGINLYSEKTGAGWLEFDSMINLKPAQGNRSRGVESPQIQSKIKKIVDKLIS</sequence>
<reference evidence="2" key="1">
    <citation type="submission" date="2017-09" db="EMBL/GenBank/DDBJ databases">
        <title>Depth-based differentiation of microbial function through sediment-hosted aquifers and enrichment of novel symbionts in the deep terrestrial subsurface.</title>
        <authorList>
            <person name="Probst A.J."/>
            <person name="Ladd B."/>
            <person name="Jarett J.K."/>
            <person name="Geller-Mcgrath D.E."/>
            <person name="Sieber C.M.K."/>
            <person name="Emerson J.B."/>
            <person name="Anantharaman K."/>
            <person name="Thomas B.C."/>
            <person name="Malmstrom R."/>
            <person name="Stieglmeier M."/>
            <person name="Klingl A."/>
            <person name="Woyke T."/>
            <person name="Ryan C.M."/>
            <person name="Banfield J.F."/>
        </authorList>
    </citation>
    <scope>NUCLEOTIDE SEQUENCE [LARGE SCALE GENOMIC DNA]</scope>
</reference>
<dbReference type="InterPro" id="IPR043731">
    <property type="entry name" value="DUF5674"/>
</dbReference>
<dbReference type="AlphaFoldDB" id="A0A2M8KI67"/>
<comment type="caution">
    <text evidence="1">The sequence shown here is derived from an EMBL/GenBank/DDBJ whole genome shotgun (WGS) entry which is preliminary data.</text>
</comment>
<protein>
    <submittedName>
        <fullName evidence="1">Uncharacterized protein</fullName>
    </submittedName>
</protein>
<gene>
    <name evidence="1" type="ORF">COU85_02790</name>
</gene>
<organism evidence="1 2">
    <name type="scientific">Candidatus Portnoybacteria bacterium CG10_big_fil_rev_8_21_14_0_10_44_7</name>
    <dbReference type="NCBI Taxonomy" id="1974816"/>
    <lineage>
        <taxon>Bacteria</taxon>
        <taxon>Candidatus Portnoyibacteriota</taxon>
    </lineage>
</organism>
<name>A0A2M8KI67_9BACT</name>